<dbReference type="AlphaFoldDB" id="A0A542ZSS6"/>
<dbReference type="InterPro" id="IPR010310">
    <property type="entry name" value="T7SS_ESAT-6-like"/>
</dbReference>
<organism evidence="1 2">
    <name type="scientific">Propioniferax innocua</name>
    <dbReference type="NCBI Taxonomy" id="1753"/>
    <lineage>
        <taxon>Bacteria</taxon>
        <taxon>Bacillati</taxon>
        <taxon>Actinomycetota</taxon>
        <taxon>Actinomycetes</taxon>
        <taxon>Propionibacteriales</taxon>
        <taxon>Propionibacteriaceae</taxon>
        <taxon>Propioniferax</taxon>
    </lineage>
</organism>
<dbReference type="EMBL" id="VFOR01000001">
    <property type="protein sequence ID" value="TQL63404.1"/>
    <property type="molecule type" value="Genomic_DNA"/>
</dbReference>
<dbReference type="Proteomes" id="UP000316196">
    <property type="component" value="Unassembled WGS sequence"/>
</dbReference>
<gene>
    <name evidence="1" type="ORF">FB460_1216</name>
</gene>
<name>A0A542ZSS6_9ACTN</name>
<dbReference type="Gene3D" id="1.10.287.1060">
    <property type="entry name" value="ESAT-6-like"/>
    <property type="match status" value="1"/>
</dbReference>
<dbReference type="RefSeq" id="WP_170209967.1">
    <property type="nucleotide sequence ID" value="NZ_BAAAMD010000002.1"/>
</dbReference>
<proteinExistence type="predicted"/>
<dbReference type="SUPFAM" id="SSF140453">
    <property type="entry name" value="EsxAB dimer-like"/>
    <property type="match status" value="1"/>
</dbReference>
<dbReference type="InterPro" id="IPR036689">
    <property type="entry name" value="ESAT-6-like_sf"/>
</dbReference>
<comment type="caution">
    <text evidence="1">The sequence shown here is derived from an EMBL/GenBank/DDBJ whole genome shotgun (WGS) entry which is preliminary data.</text>
</comment>
<evidence type="ECO:0000313" key="1">
    <source>
        <dbReference type="EMBL" id="TQL63404.1"/>
    </source>
</evidence>
<keyword evidence="2" id="KW-1185">Reference proteome</keyword>
<accession>A0A542ZSS6</accession>
<sequence>MTNQAHSSSDLKKSGEVVEQTCRDITAVRTQLTSEVQTLMTGWKGDAARAYLQSYKKFDEEFAQVLVKLDEFHGKLVDTNIQYDRNEAEQVEAANAVAAIINSAK</sequence>
<evidence type="ECO:0000313" key="2">
    <source>
        <dbReference type="Proteomes" id="UP000316196"/>
    </source>
</evidence>
<protein>
    <submittedName>
        <fullName evidence="1">WXG100 family type VII secretion target</fullName>
    </submittedName>
</protein>
<dbReference type="Pfam" id="PF06013">
    <property type="entry name" value="WXG100"/>
    <property type="match status" value="1"/>
</dbReference>
<reference evidence="1 2" key="1">
    <citation type="submission" date="2019-06" db="EMBL/GenBank/DDBJ databases">
        <title>Sequencing the genomes of 1000 actinobacteria strains.</title>
        <authorList>
            <person name="Klenk H.-P."/>
        </authorList>
    </citation>
    <scope>NUCLEOTIDE SEQUENCE [LARGE SCALE GENOMIC DNA]</scope>
    <source>
        <strain evidence="1 2">DSM 8251</strain>
    </source>
</reference>